<reference evidence="4" key="2">
    <citation type="submission" date="2012-11" db="EMBL/GenBank/DDBJ databases">
        <authorList>
            <person name="Kuo A."/>
            <person name="Curtis B.A."/>
            <person name="Tanifuji G."/>
            <person name="Burki F."/>
            <person name="Gruber A."/>
            <person name="Irimia M."/>
            <person name="Maruyama S."/>
            <person name="Arias M.C."/>
            <person name="Ball S.G."/>
            <person name="Gile G.H."/>
            <person name="Hirakawa Y."/>
            <person name="Hopkins J.F."/>
            <person name="Rensing S.A."/>
            <person name="Schmutz J."/>
            <person name="Symeonidi A."/>
            <person name="Elias M."/>
            <person name="Eveleigh R.J."/>
            <person name="Herman E.K."/>
            <person name="Klute M.J."/>
            <person name="Nakayama T."/>
            <person name="Obornik M."/>
            <person name="Reyes-Prieto A."/>
            <person name="Armbrust E.V."/>
            <person name="Aves S.J."/>
            <person name="Beiko R.G."/>
            <person name="Coutinho P."/>
            <person name="Dacks J.B."/>
            <person name="Durnford D.G."/>
            <person name="Fast N.M."/>
            <person name="Green B.R."/>
            <person name="Grisdale C."/>
            <person name="Hempe F."/>
            <person name="Henrissat B."/>
            <person name="Hoppner M.P."/>
            <person name="Ishida K.-I."/>
            <person name="Kim E."/>
            <person name="Koreny L."/>
            <person name="Kroth P.G."/>
            <person name="Liu Y."/>
            <person name="Malik S.-B."/>
            <person name="Maier U.G."/>
            <person name="McRose D."/>
            <person name="Mock T."/>
            <person name="Neilson J.A."/>
            <person name="Onodera N.T."/>
            <person name="Poole A.M."/>
            <person name="Pritham E.J."/>
            <person name="Richards T.A."/>
            <person name="Rocap G."/>
            <person name="Roy S.W."/>
            <person name="Sarai C."/>
            <person name="Schaack S."/>
            <person name="Shirato S."/>
            <person name="Slamovits C.H."/>
            <person name="Spencer D.F."/>
            <person name="Suzuki S."/>
            <person name="Worden A.Z."/>
            <person name="Zauner S."/>
            <person name="Barry K."/>
            <person name="Bell C."/>
            <person name="Bharti A.K."/>
            <person name="Crow J.A."/>
            <person name="Grimwood J."/>
            <person name="Kramer R."/>
            <person name="Lindquist E."/>
            <person name="Lucas S."/>
            <person name="Salamov A."/>
            <person name="McFadden G.I."/>
            <person name="Lane C.E."/>
            <person name="Keeling P.J."/>
            <person name="Gray M.W."/>
            <person name="Grigoriev I.V."/>
            <person name="Archibald J.M."/>
        </authorList>
    </citation>
    <scope>NUCLEOTIDE SEQUENCE</scope>
    <source>
        <strain evidence="4">CCMP2712</strain>
    </source>
</reference>
<evidence type="ECO:0000313" key="2">
    <source>
        <dbReference type="EMBL" id="EKX49423.1"/>
    </source>
</evidence>
<dbReference type="PANTHER" id="PTHR12126:SF16">
    <property type="entry name" value="MIOREX COMPLEX COMPONENT 2"/>
    <property type="match status" value="1"/>
</dbReference>
<dbReference type="STRING" id="905079.L1JMX0"/>
<dbReference type="PaxDb" id="55529-EKX49423"/>
<dbReference type="RefSeq" id="XP_005836403.1">
    <property type="nucleotide sequence ID" value="XM_005836346.1"/>
</dbReference>
<sequence>MPMAINARRIWANDGEDDDMVEIGSLVRGGSSMLKGRVLGLPRLFSTSAEDRFDVMTVQGGELRADNMSRSLCLVETGEKVLSINRSGTPRQSLDWMKNVKYLAADVFSPETWRSMLVGAQGVVAAIGGFGSYEAMKRINGEANIVAEAAAAGVHRMVFVSATFPPFPASIPLRGYIEGKESVEKLVKERFPSSFTILKPSVIYGNQPGAHPLIATVRAFGPLQEPLMSQTPLHKFSGLPVIGSAFVPWSPVEAVGRAAAEAAISEVSPAVMSPSDIARYK</sequence>
<dbReference type="OrthoDB" id="276721at2759"/>
<dbReference type="eggNOG" id="KOG4288">
    <property type="taxonomic scope" value="Eukaryota"/>
</dbReference>
<name>L1JMX0_GUITC</name>
<dbReference type="InterPro" id="IPR016040">
    <property type="entry name" value="NAD(P)-bd_dom"/>
</dbReference>
<reference evidence="2 4" key="1">
    <citation type="journal article" date="2012" name="Nature">
        <title>Algal genomes reveal evolutionary mosaicism and the fate of nucleomorphs.</title>
        <authorList>
            <consortium name="DOE Joint Genome Institute"/>
            <person name="Curtis B.A."/>
            <person name="Tanifuji G."/>
            <person name="Burki F."/>
            <person name="Gruber A."/>
            <person name="Irimia M."/>
            <person name="Maruyama S."/>
            <person name="Arias M.C."/>
            <person name="Ball S.G."/>
            <person name="Gile G.H."/>
            <person name="Hirakawa Y."/>
            <person name="Hopkins J.F."/>
            <person name="Kuo A."/>
            <person name="Rensing S.A."/>
            <person name="Schmutz J."/>
            <person name="Symeonidi A."/>
            <person name="Elias M."/>
            <person name="Eveleigh R.J."/>
            <person name="Herman E.K."/>
            <person name="Klute M.J."/>
            <person name="Nakayama T."/>
            <person name="Obornik M."/>
            <person name="Reyes-Prieto A."/>
            <person name="Armbrust E.V."/>
            <person name="Aves S.J."/>
            <person name="Beiko R.G."/>
            <person name="Coutinho P."/>
            <person name="Dacks J.B."/>
            <person name="Durnford D.G."/>
            <person name="Fast N.M."/>
            <person name="Green B.R."/>
            <person name="Grisdale C.J."/>
            <person name="Hempel F."/>
            <person name="Henrissat B."/>
            <person name="Hoppner M.P."/>
            <person name="Ishida K."/>
            <person name="Kim E."/>
            <person name="Koreny L."/>
            <person name="Kroth P.G."/>
            <person name="Liu Y."/>
            <person name="Malik S.B."/>
            <person name="Maier U.G."/>
            <person name="McRose D."/>
            <person name="Mock T."/>
            <person name="Neilson J.A."/>
            <person name="Onodera N.T."/>
            <person name="Poole A.M."/>
            <person name="Pritham E.J."/>
            <person name="Richards T.A."/>
            <person name="Rocap G."/>
            <person name="Roy S.W."/>
            <person name="Sarai C."/>
            <person name="Schaack S."/>
            <person name="Shirato S."/>
            <person name="Slamovits C.H."/>
            <person name="Spencer D.F."/>
            <person name="Suzuki S."/>
            <person name="Worden A.Z."/>
            <person name="Zauner S."/>
            <person name="Barry K."/>
            <person name="Bell C."/>
            <person name="Bharti A.K."/>
            <person name="Crow J.A."/>
            <person name="Grimwood J."/>
            <person name="Kramer R."/>
            <person name="Lindquist E."/>
            <person name="Lucas S."/>
            <person name="Salamov A."/>
            <person name="McFadden G.I."/>
            <person name="Lane C.E."/>
            <person name="Keeling P.J."/>
            <person name="Gray M.W."/>
            <person name="Grigoriev I.V."/>
            <person name="Archibald J.M."/>
        </authorList>
    </citation>
    <scope>NUCLEOTIDE SEQUENCE</scope>
    <source>
        <strain evidence="2 4">CCMP2712</strain>
    </source>
</reference>
<dbReference type="KEGG" id="gtt:GUITHDRAFT_104952"/>
<proteinExistence type="predicted"/>
<protein>
    <recommendedName>
        <fullName evidence="1">NAD(P)-binding domain-containing protein</fullName>
    </recommendedName>
</protein>
<dbReference type="Pfam" id="PF13460">
    <property type="entry name" value="NAD_binding_10"/>
    <property type="match status" value="1"/>
</dbReference>
<dbReference type="OMA" id="QMYKING"/>
<dbReference type="InterPro" id="IPR051207">
    <property type="entry name" value="ComplexI_NDUFA9_subunit"/>
</dbReference>
<dbReference type="AlphaFoldDB" id="L1JMX0"/>
<gene>
    <name evidence="2" type="ORF">GUITHDRAFT_104952</name>
</gene>
<dbReference type="Gene3D" id="3.40.50.720">
    <property type="entry name" value="NAD(P)-binding Rossmann-like Domain"/>
    <property type="match status" value="1"/>
</dbReference>
<keyword evidence="4" id="KW-1185">Reference proteome</keyword>
<dbReference type="HOGENOM" id="CLU_991914_0_0_1"/>
<evidence type="ECO:0000259" key="1">
    <source>
        <dbReference type="Pfam" id="PF13460"/>
    </source>
</evidence>
<dbReference type="Proteomes" id="UP000011087">
    <property type="component" value="Unassembled WGS sequence"/>
</dbReference>
<feature type="domain" description="NAD(P)-binding" evidence="1">
    <location>
        <begin position="79"/>
        <end position="207"/>
    </location>
</feature>
<dbReference type="InterPro" id="IPR036291">
    <property type="entry name" value="NAD(P)-bd_dom_sf"/>
</dbReference>
<dbReference type="PANTHER" id="PTHR12126">
    <property type="entry name" value="NADH-UBIQUINONE OXIDOREDUCTASE 39 KDA SUBUNIT-RELATED"/>
    <property type="match status" value="1"/>
</dbReference>
<dbReference type="SUPFAM" id="SSF51735">
    <property type="entry name" value="NAD(P)-binding Rossmann-fold domains"/>
    <property type="match status" value="1"/>
</dbReference>
<dbReference type="GO" id="GO:0044877">
    <property type="term" value="F:protein-containing complex binding"/>
    <property type="evidence" value="ECO:0007669"/>
    <property type="project" value="TreeGrafter"/>
</dbReference>
<dbReference type="GO" id="GO:0005739">
    <property type="term" value="C:mitochondrion"/>
    <property type="evidence" value="ECO:0007669"/>
    <property type="project" value="TreeGrafter"/>
</dbReference>
<organism evidence="2">
    <name type="scientific">Guillardia theta (strain CCMP2712)</name>
    <name type="common">Cryptophyte</name>
    <dbReference type="NCBI Taxonomy" id="905079"/>
    <lineage>
        <taxon>Eukaryota</taxon>
        <taxon>Cryptophyceae</taxon>
        <taxon>Pyrenomonadales</taxon>
        <taxon>Geminigeraceae</taxon>
        <taxon>Guillardia</taxon>
    </lineage>
</organism>
<evidence type="ECO:0000313" key="4">
    <source>
        <dbReference type="Proteomes" id="UP000011087"/>
    </source>
</evidence>
<reference evidence="3" key="3">
    <citation type="submission" date="2016-03" db="UniProtKB">
        <authorList>
            <consortium name="EnsemblProtists"/>
        </authorList>
    </citation>
    <scope>IDENTIFICATION</scope>
</reference>
<accession>L1JMX0</accession>
<dbReference type="GeneID" id="17306102"/>
<evidence type="ECO:0000313" key="3">
    <source>
        <dbReference type="EnsemblProtists" id="EKX49423"/>
    </source>
</evidence>
<dbReference type="EMBL" id="JH992982">
    <property type="protein sequence ID" value="EKX49423.1"/>
    <property type="molecule type" value="Genomic_DNA"/>
</dbReference>
<dbReference type="EnsemblProtists" id="EKX49423">
    <property type="protein sequence ID" value="EKX49423"/>
    <property type="gene ID" value="GUITHDRAFT_104952"/>
</dbReference>